<comment type="caution">
    <text evidence="1">The sequence shown here is derived from an EMBL/GenBank/DDBJ whole genome shotgun (WGS) entry which is preliminary data.</text>
</comment>
<dbReference type="Proteomes" id="UP000821845">
    <property type="component" value="Chromosome 5"/>
</dbReference>
<sequence>MTSYVRAQLSAQNYVATTADVWSTPHRSFMGVTVHWIDADSLCRKSLALACRRFPGSHTYDRLNSVQKTQSLRLFSIRILSCAGCRERIRRLTVMSSNSQRKPSLSRWRRRVTLLGLLRTLPLQQLTHRTSSSLLNKASAQ</sequence>
<evidence type="ECO:0000313" key="2">
    <source>
        <dbReference type="Proteomes" id="UP000821845"/>
    </source>
</evidence>
<accession>A0ACB7SB14</accession>
<name>A0ACB7SB14_HYAAI</name>
<reference evidence="1" key="1">
    <citation type="submission" date="2020-05" db="EMBL/GenBank/DDBJ databases">
        <title>Large-scale comparative analyses of tick genomes elucidate their genetic diversity and vector capacities.</title>
        <authorList>
            <person name="Jia N."/>
            <person name="Wang J."/>
            <person name="Shi W."/>
            <person name="Du L."/>
            <person name="Sun Y."/>
            <person name="Zhan W."/>
            <person name="Jiang J."/>
            <person name="Wang Q."/>
            <person name="Zhang B."/>
            <person name="Ji P."/>
            <person name="Sakyi L.B."/>
            <person name="Cui X."/>
            <person name="Yuan T."/>
            <person name="Jiang B."/>
            <person name="Yang W."/>
            <person name="Lam T.T.-Y."/>
            <person name="Chang Q."/>
            <person name="Ding S."/>
            <person name="Wang X."/>
            <person name="Zhu J."/>
            <person name="Ruan X."/>
            <person name="Zhao L."/>
            <person name="Wei J."/>
            <person name="Que T."/>
            <person name="Du C."/>
            <person name="Cheng J."/>
            <person name="Dai P."/>
            <person name="Han X."/>
            <person name="Huang E."/>
            <person name="Gao Y."/>
            <person name="Liu J."/>
            <person name="Shao H."/>
            <person name="Ye R."/>
            <person name="Li L."/>
            <person name="Wei W."/>
            <person name="Wang X."/>
            <person name="Wang C."/>
            <person name="Yang T."/>
            <person name="Huo Q."/>
            <person name="Li W."/>
            <person name="Guo W."/>
            <person name="Chen H."/>
            <person name="Zhou L."/>
            <person name="Ni X."/>
            <person name="Tian J."/>
            <person name="Zhou Y."/>
            <person name="Sheng Y."/>
            <person name="Liu T."/>
            <person name="Pan Y."/>
            <person name="Xia L."/>
            <person name="Li J."/>
            <person name="Zhao F."/>
            <person name="Cao W."/>
        </authorList>
    </citation>
    <scope>NUCLEOTIDE SEQUENCE</scope>
    <source>
        <strain evidence="1">Hyas-2018</strain>
    </source>
</reference>
<gene>
    <name evidence="1" type="ORF">HPB50_007001</name>
</gene>
<dbReference type="EMBL" id="CM023485">
    <property type="protein sequence ID" value="KAH6929934.1"/>
    <property type="molecule type" value="Genomic_DNA"/>
</dbReference>
<protein>
    <submittedName>
        <fullName evidence="1">Uncharacterized protein</fullName>
    </submittedName>
</protein>
<evidence type="ECO:0000313" key="1">
    <source>
        <dbReference type="EMBL" id="KAH6929934.1"/>
    </source>
</evidence>
<proteinExistence type="predicted"/>
<keyword evidence="2" id="KW-1185">Reference proteome</keyword>
<organism evidence="1 2">
    <name type="scientific">Hyalomma asiaticum</name>
    <name type="common">Tick</name>
    <dbReference type="NCBI Taxonomy" id="266040"/>
    <lineage>
        <taxon>Eukaryota</taxon>
        <taxon>Metazoa</taxon>
        <taxon>Ecdysozoa</taxon>
        <taxon>Arthropoda</taxon>
        <taxon>Chelicerata</taxon>
        <taxon>Arachnida</taxon>
        <taxon>Acari</taxon>
        <taxon>Parasitiformes</taxon>
        <taxon>Ixodida</taxon>
        <taxon>Ixodoidea</taxon>
        <taxon>Ixodidae</taxon>
        <taxon>Hyalomminae</taxon>
        <taxon>Hyalomma</taxon>
    </lineage>
</organism>